<evidence type="ECO:0000313" key="2">
    <source>
        <dbReference type="Proteomes" id="UP000737391"/>
    </source>
</evidence>
<dbReference type="OrthoDB" id="428577at2759"/>
<reference evidence="1" key="1">
    <citation type="submission" date="2020-01" db="EMBL/GenBank/DDBJ databases">
        <title>Identification and distribution of gene clusters putatively required for synthesis of sphingolipid metabolism inhibitors in phylogenetically diverse species of the filamentous fungus Fusarium.</title>
        <authorList>
            <person name="Kim H.-S."/>
            <person name="Busman M."/>
            <person name="Brown D.W."/>
            <person name="Divon H."/>
            <person name="Uhlig S."/>
            <person name="Proctor R.H."/>
        </authorList>
    </citation>
    <scope>NUCLEOTIDE SEQUENCE</scope>
    <source>
        <strain evidence="1">NRRL 31653</strain>
    </source>
</reference>
<accession>A0A9P5AZR8</accession>
<sequence>MTPQEQVRNSIPWLKERGTFQSYWEVSERQLGFGLQAGQSAVGILNFAQTWVKRLGQTKKSNILAKRSLSIADLEEPFAVQVSFCTGIARRVRLRELLADILPDYVADLATQPCQWKRLQDREICKILRDTDFRTL</sequence>
<dbReference type="EMBL" id="LUFC02001086">
    <property type="protein sequence ID" value="KAF4485634.1"/>
    <property type="molecule type" value="Genomic_DNA"/>
</dbReference>
<organism evidence="1 2">
    <name type="scientific">Fusarium agapanthi</name>
    <dbReference type="NCBI Taxonomy" id="1803897"/>
    <lineage>
        <taxon>Eukaryota</taxon>
        <taxon>Fungi</taxon>
        <taxon>Dikarya</taxon>
        <taxon>Ascomycota</taxon>
        <taxon>Pezizomycotina</taxon>
        <taxon>Sordariomycetes</taxon>
        <taxon>Hypocreomycetidae</taxon>
        <taxon>Hypocreales</taxon>
        <taxon>Nectriaceae</taxon>
        <taxon>Fusarium</taxon>
        <taxon>Fusarium fujikuroi species complex</taxon>
    </lineage>
</organism>
<name>A0A9P5AZR8_9HYPO</name>
<evidence type="ECO:0000313" key="1">
    <source>
        <dbReference type="EMBL" id="KAF4485634.1"/>
    </source>
</evidence>
<keyword evidence="2" id="KW-1185">Reference proteome</keyword>
<comment type="caution">
    <text evidence="1">The sequence shown here is derived from an EMBL/GenBank/DDBJ whole genome shotgun (WGS) entry which is preliminary data.</text>
</comment>
<protein>
    <submittedName>
        <fullName evidence="1">Ankyrin 3</fullName>
    </submittedName>
</protein>
<dbReference type="AlphaFoldDB" id="A0A9P5AZR8"/>
<gene>
    <name evidence="1" type="ORF">FAGAP_11516</name>
</gene>
<proteinExistence type="predicted"/>
<dbReference type="Proteomes" id="UP000737391">
    <property type="component" value="Unassembled WGS sequence"/>
</dbReference>